<feature type="transmembrane region" description="Helical" evidence="1">
    <location>
        <begin position="6"/>
        <end position="24"/>
    </location>
</feature>
<feature type="transmembrane region" description="Helical" evidence="1">
    <location>
        <begin position="36"/>
        <end position="54"/>
    </location>
</feature>
<reference evidence="2 3" key="1">
    <citation type="journal article" date="2011" name="EMBO J.">
        <title>Structural diversity of bacterial flagellar motors.</title>
        <authorList>
            <person name="Chen S."/>
            <person name="Beeby M."/>
            <person name="Murphy G.E."/>
            <person name="Leadbetter J.R."/>
            <person name="Hendrixson D.R."/>
            <person name="Briegel A."/>
            <person name="Li Z."/>
            <person name="Shi J."/>
            <person name="Tocheva E.I."/>
            <person name="Muller A."/>
            <person name="Dobro M.J."/>
            <person name="Jensen G.J."/>
        </authorList>
    </citation>
    <scope>NUCLEOTIDE SEQUENCE [LARGE SCALE GENOMIC DNA]</scope>
    <source>
        <strain evidence="2 3">DSM 6540</strain>
    </source>
</reference>
<dbReference type="RefSeq" id="WP_004092342.1">
    <property type="nucleotide sequence ID" value="NZ_AFGF01000017.1"/>
</dbReference>
<keyword evidence="1" id="KW-0472">Membrane</keyword>
<name>F7NEG9_9FIRM</name>
<gene>
    <name evidence="2" type="ORF">ALO_02161</name>
</gene>
<dbReference type="Proteomes" id="UP000003240">
    <property type="component" value="Unassembled WGS sequence"/>
</dbReference>
<evidence type="ECO:0000313" key="3">
    <source>
        <dbReference type="Proteomes" id="UP000003240"/>
    </source>
</evidence>
<dbReference type="eggNOG" id="ENOG5031UAF">
    <property type="taxonomic scope" value="Bacteria"/>
</dbReference>
<proteinExistence type="predicted"/>
<keyword evidence="3" id="KW-1185">Reference proteome</keyword>
<dbReference type="OrthoDB" id="6443879at2"/>
<comment type="caution">
    <text evidence="2">The sequence shown here is derived from an EMBL/GenBank/DDBJ whole genome shotgun (WGS) entry which is preliminary data.</text>
</comment>
<dbReference type="EMBL" id="AFGF01000017">
    <property type="protein sequence ID" value="EGO65380.1"/>
    <property type="molecule type" value="Genomic_DNA"/>
</dbReference>
<organism evidence="2 3">
    <name type="scientific">Acetonema longum DSM 6540</name>
    <dbReference type="NCBI Taxonomy" id="1009370"/>
    <lineage>
        <taxon>Bacteria</taxon>
        <taxon>Bacillati</taxon>
        <taxon>Bacillota</taxon>
        <taxon>Negativicutes</taxon>
        <taxon>Acetonemataceae</taxon>
        <taxon>Acetonema</taxon>
    </lineage>
</organism>
<evidence type="ECO:0008006" key="4">
    <source>
        <dbReference type="Google" id="ProtNLM"/>
    </source>
</evidence>
<feature type="transmembrane region" description="Helical" evidence="1">
    <location>
        <begin position="117"/>
        <end position="142"/>
    </location>
</feature>
<sequence>MNFLNIAAVTLLTAALTLIANLVGHKNGIIESLPGMLILVGICLAGILIAKVIPVKIPSVAYIVVIGCMITYPAFPGASAINAYVAKVNFLSLTTPILAYSGLGIGKELDSFAKTGWKLILVACAVFVGTFLGSALIAEVVLRMMGQI</sequence>
<feature type="transmembrane region" description="Helical" evidence="1">
    <location>
        <begin position="60"/>
        <end position="81"/>
    </location>
</feature>
<keyword evidence="1" id="KW-1133">Transmembrane helix</keyword>
<keyword evidence="1" id="KW-0812">Transmembrane</keyword>
<accession>F7NEG9</accession>
<evidence type="ECO:0000313" key="2">
    <source>
        <dbReference type="EMBL" id="EGO65380.1"/>
    </source>
</evidence>
<dbReference type="AlphaFoldDB" id="F7NEG9"/>
<protein>
    <recommendedName>
        <fullName evidence="4">DUF340 domain-containing protein</fullName>
    </recommendedName>
</protein>
<evidence type="ECO:0000256" key="1">
    <source>
        <dbReference type="SAM" id="Phobius"/>
    </source>
</evidence>
<dbReference type="STRING" id="1009370.ALO_02161"/>